<dbReference type="EMBL" id="AP024849">
    <property type="protein sequence ID" value="BCZ47804.1"/>
    <property type="molecule type" value="Genomic_DNA"/>
</dbReference>
<organism evidence="1 2">
    <name type="scientific">Clostridium gelidum</name>
    <dbReference type="NCBI Taxonomy" id="704125"/>
    <lineage>
        <taxon>Bacteria</taxon>
        <taxon>Bacillati</taxon>
        <taxon>Bacillota</taxon>
        <taxon>Clostridia</taxon>
        <taxon>Eubacteriales</taxon>
        <taxon>Clostridiaceae</taxon>
        <taxon>Clostridium</taxon>
    </lineage>
</organism>
<evidence type="ECO:0000313" key="2">
    <source>
        <dbReference type="Proteomes" id="UP000824633"/>
    </source>
</evidence>
<gene>
    <name evidence="1" type="ORF">psyc5s11_38710</name>
</gene>
<evidence type="ECO:0000313" key="1">
    <source>
        <dbReference type="EMBL" id="BCZ47804.1"/>
    </source>
</evidence>
<accession>A0ABN6J590</accession>
<keyword evidence="2" id="KW-1185">Reference proteome</keyword>
<name>A0ABN6J590_9CLOT</name>
<dbReference type="Proteomes" id="UP000824633">
    <property type="component" value="Chromosome"/>
</dbReference>
<dbReference type="RefSeq" id="WP_224034121.1">
    <property type="nucleotide sequence ID" value="NZ_AP024849.1"/>
</dbReference>
<reference evidence="2" key="1">
    <citation type="submission" date="2021-07" db="EMBL/GenBank/DDBJ databases">
        <title>Complete genome sequencing of a Clostridium isolate.</title>
        <authorList>
            <person name="Ueki A."/>
            <person name="Tonouchi A."/>
        </authorList>
    </citation>
    <scope>NUCLEOTIDE SEQUENCE [LARGE SCALE GENOMIC DNA]</scope>
    <source>
        <strain evidence="2">C5S11</strain>
    </source>
</reference>
<protein>
    <submittedName>
        <fullName evidence="1">Uncharacterized protein</fullName>
    </submittedName>
</protein>
<sequence length="95" mass="10583">MSKQRTPDGPAPKVYDTEKIIDIHSLESDPSFDSKKVREVKSYVAHSKSTFSSNDTIAQNENSSNPTWGIPTLAKFAHANTKKDVDVYDVRGKLD</sequence>
<proteinExistence type="predicted"/>